<gene>
    <name evidence="2" type="ORF">QO034_21260</name>
</gene>
<keyword evidence="3" id="KW-1185">Reference proteome</keyword>
<dbReference type="Proteomes" id="UP001227126">
    <property type="component" value="Unassembled WGS sequence"/>
</dbReference>
<sequence length="268" mass="29522">MQLRINHVTTYTYSEPVFYALQQLRLTPRSGHGQTVLEWSSVISGGTKQLSFDDQFVNHTELVLVDEGVQTIEIVSSGVVDVVDRHGITGRHRGFAPVWLFESATPMTEAGPNLRQLAREVKSETDSGDVLGRLHALSARIAQSVRYETGRTEVTTKAESALAAGHGVCQDHAQIMISVARLLGHPARYVSGYLMMNDRVEQDATHAWCEVWDETLGWIGFDVSNGIAPDDRYVRVAVGRDSRDAAPIMGLRQGAGTEDLHVSLQVQQ</sequence>
<feature type="domain" description="Transglutaminase-like" evidence="1">
    <location>
        <begin position="161"/>
        <end position="225"/>
    </location>
</feature>
<dbReference type="EMBL" id="JASNJE010000043">
    <property type="protein sequence ID" value="MDK3075599.1"/>
    <property type="molecule type" value="Genomic_DNA"/>
</dbReference>
<name>A0ABT7FLJ0_9RHOB</name>
<proteinExistence type="predicted"/>
<dbReference type="Pfam" id="PF08379">
    <property type="entry name" value="Bact_transglu_N"/>
    <property type="match status" value="1"/>
</dbReference>
<dbReference type="Pfam" id="PF01841">
    <property type="entry name" value="Transglut_core"/>
    <property type="match status" value="1"/>
</dbReference>
<evidence type="ECO:0000259" key="1">
    <source>
        <dbReference type="SMART" id="SM00460"/>
    </source>
</evidence>
<evidence type="ECO:0000313" key="3">
    <source>
        <dbReference type="Proteomes" id="UP001227126"/>
    </source>
</evidence>
<reference evidence="2 3" key="1">
    <citation type="submission" date="2023-05" db="EMBL/GenBank/DDBJ databases">
        <title>Sedimentitalea sp. nov. JM2-8.</title>
        <authorList>
            <person name="Huang J."/>
        </authorList>
    </citation>
    <scope>NUCLEOTIDE SEQUENCE [LARGE SCALE GENOMIC DNA]</scope>
    <source>
        <strain evidence="2 3">JM2-8</strain>
    </source>
</reference>
<dbReference type="InterPro" id="IPR002931">
    <property type="entry name" value="Transglutaminase-like"/>
</dbReference>
<dbReference type="PANTHER" id="PTHR33490:SF6">
    <property type="entry name" value="SLL1049 PROTEIN"/>
    <property type="match status" value="1"/>
</dbReference>
<comment type="caution">
    <text evidence="2">The sequence shown here is derived from an EMBL/GenBank/DDBJ whole genome shotgun (WGS) entry which is preliminary data.</text>
</comment>
<dbReference type="InterPro" id="IPR038765">
    <property type="entry name" value="Papain-like_cys_pep_sf"/>
</dbReference>
<accession>A0ABT7FLJ0</accession>
<dbReference type="PANTHER" id="PTHR33490">
    <property type="entry name" value="BLR5614 PROTEIN-RELATED"/>
    <property type="match status" value="1"/>
</dbReference>
<evidence type="ECO:0000313" key="2">
    <source>
        <dbReference type="EMBL" id="MDK3075599.1"/>
    </source>
</evidence>
<dbReference type="Gene3D" id="3.10.620.30">
    <property type="match status" value="1"/>
</dbReference>
<protein>
    <submittedName>
        <fullName evidence="2">Transglutaminase family protein</fullName>
    </submittedName>
</protein>
<dbReference type="RefSeq" id="WP_284487521.1">
    <property type="nucleotide sequence ID" value="NZ_JASNJE010000043.1"/>
</dbReference>
<dbReference type="SUPFAM" id="SSF54001">
    <property type="entry name" value="Cysteine proteinases"/>
    <property type="match status" value="1"/>
</dbReference>
<organism evidence="2 3">
    <name type="scientific">Sedimentitalea xiamensis</name>
    <dbReference type="NCBI Taxonomy" id="3050037"/>
    <lineage>
        <taxon>Bacteria</taxon>
        <taxon>Pseudomonadati</taxon>
        <taxon>Pseudomonadota</taxon>
        <taxon>Alphaproteobacteria</taxon>
        <taxon>Rhodobacterales</taxon>
        <taxon>Paracoccaceae</taxon>
        <taxon>Sedimentitalea</taxon>
    </lineage>
</organism>
<dbReference type="InterPro" id="IPR013589">
    <property type="entry name" value="Bac_transglu_N"/>
</dbReference>
<dbReference type="SMART" id="SM00460">
    <property type="entry name" value="TGc"/>
    <property type="match status" value="1"/>
</dbReference>